<accession>A0A9P5YF54</accession>
<protein>
    <recommendedName>
        <fullName evidence="3">F-box domain-containing protein</fullName>
    </recommendedName>
</protein>
<dbReference type="Proteomes" id="UP000807353">
    <property type="component" value="Unassembled WGS sequence"/>
</dbReference>
<name>A0A9P5YF54_9AGAR</name>
<sequence length="495" mass="56772">MAFCKRWAFLDELDDPTDDPRRRLAEVEDEEILLQDQLSKGLKQNGGLFQQINAQPSPLLRLPFDVLSEISLAAFPRDDIGAWGSDTPLLLGSICRTLREFTWATSKLWCTIPVNVFGRYRPSKVSLLKEWLSRSQKSPISIFLNLAKPVEFLDSDIMWDIMDIVAHCSERWYHISLDTPYFFDGQNCFIPEGFSQLHSLQILHQSRNFPRGLEVFEHAPVIRKVTLQAYMGILLPVNSLSHLRLEYAFLSDCLMLLQRHPNLTQCIFESIYNRHADGNELLQVVNAPSLQILDLTFAFGHYQIVTSLFDNISAPALHKLKLTMGRNPLPRHNFISFLERSSCQLSQFDIYECGSTEEVLVDCIAAMPSLTELGFRNIVGTYTMHSLTLDPNYEYSPAVLLPNLTHLSLTITENDIFDFAAFLKMVRSRRQPTTNYPEEGNGFNESSKYEHVAKINTITIKPLRRNAVEFIGAKIDQLREIEGLEVRVRTMDWYS</sequence>
<dbReference type="EMBL" id="MU150236">
    <property type="protein sequence ID" value="KAF9467519.1"/>
    <property type="molecule type" value="Genomic_DNA"/>
</dbReference>
<dbReference type="AlphaFoldDB" id="A0A9P5YF54"/>
<gene>
    <name evidence="1" type="ORF">BDZ94DRAFT_961562</name>
</gene>
<reference evidence="1" key="1">
    <citation type="submission" date="2020-11" db="EMBL/GenBank/DDBJ databases">
        <authorList>
            <consortium name="DOE Joint Genome Institute"/>
            <person name="Ahrendt S."/>
            <person name="Riley R."/>
            <person name="Andreopoulos W."/>
            <person name="Labutti K."/>
            <person name="Pangilinan J."/>
            <person name="Ruiz-Duenas F.J."/>
            <person name="Barrasa J.M."/>
            <person name="Sanchez-Garcia M."/>
            <person name="Camarero S."/>
            <person name="Miyauchi S."/>
            <person name="Serrano A."/>
            <person name="Linde D."/>
            <person name="Babiker R."/>
            <person name="Drula E."/>
            <person name="Ayuso-Fernandez I."/>
            <person name="Pacheco R."/>
            <person name="Padilla G."/>
            <person name="Ferreira P."/>
            <person name="Barriuso J."/>
            <person name="Kellner H."/>
            <person name="Castanera R."/>
            <person name="Alfaro M."/>
            <person name="Ramirez L."/>
            <person name="Pisabarro A.G."/>
            <person name="Kuo A."/>
            <person name="Tritt A."/>
            <person name="Lipzen A."/>
            <person name="He G."/>
            <person name="Yan M."/>
            <person name="Ng V."/>
            <person name="Cullen D."/>
            <person name="Martin F."/>
            <person name="Rosso M.-N."/>
            <person name="Henrissat B."/>
            <person name="Hibbett D."/>
            <person name="Martinez A.T."/>
            <person name="Grigoriev I.V."/>
        </authorList>
    </citation>
    <scope>NUCLEOTIDE SEQUENCE</scope>
    <source>
        <strain evidence="1">CBS 247.69</strain>
    </source>
</reference>
<evidence type="ECO:0008006" key="3">
    <source>
        <dbReference type="Google" id="ProtNLM"/>
    </source>
</evidence>
<dbReference type="OrthoDB" id="3217549at2759"/>
<evidence type="ECO:0000313" key="1">
    <source>
        <dbReference type="EMBL" id="KAF9467519.1"/>
    </source>
</evidence>
<dbReference type="InterPro" id="IPR032675">
    <property type="entry name" value="LRR_dom_sf"/>
</dbReference>
<organism evidence="1 2">
    <name type="scientific">Collybia nuda</name>
    <dbReference type="NCBI Taxonomy" id="64659"/>
    <lineage>
        <taxon>Eukaryota</taxon>
        <taxon>Fungi</taxon>
        <taxon>Dikarya</taxon>
        <taxon>Basidiomycota</taxon>
        <taxon>Agaricomycotina</taxon>
        <taxon>Agaricomycetes</taxon>
        <taxon>Agaricomycetidae</taxon>
        <taxon>Agaricales</taxon>
        <taxon>Tricholomatineae</taxon>
        <taxon>Clitocybaceae</taxon>
        <taxon>Collybia</taxon>
    </lineage>
</organism>
<keyword evidence="2" id="KW-1185">Reference proteome</keyword>
<dbReference type="SUPFAM" id="SSF52047">
    <property type="entry name" value="RNI-like"/>
    <property type="match status" value="1"/>
</dbReference>
<dbReference type="Gene3D" id="3.80.10.10">
    <property type="entry name" value="Ribonuclease Inhibitor"/>
    <property type="match status" value="1"/>
</dbReference>
<comment type="caution">
    <text evidence="1">The sequence shown here is derived from an EMBL/GenBank/DDBJ whole genome shotgun (WGS) entry which is preliminary data.</text>
</comment>
<proteinExistence type="predicted"/>
<evidence type="ECO:0000313" key="2">
    <source>
        <dbReference type="Proteomes" id="UP000807353"/>
    </source>
</evidence>